<dbReference type="Proteomes" id="UP001060170">
    <property type="component" value="Chromosome 2"/>
</dbReference>
<keyword evidence="2" id="KW-1185">Reference proteome</keyword>
<gene>
    <name evidence="1" type="ORF">MJO28_001325</name>
</gene>
<comment type="caution">
    <text evidence="1">The sequence shown here is derived from an EMBL/GenBank/DDBJ whole genome shotgun (WGS) entry which is preliminary data.</text>
</comment>
<reference evidence="2" key="1">
    <citation type="journal article" date="2018" name="BMC Genomics">
        <title>Genomic insights into host adaptation between the wheat stripe rust pathogen (Puccinia striiformis f. sp. tritici) and the barley stripe rust pathogen (Puccinia striiformis f. sp. hordei).</title>
        <authorList>
            <person name="Xia C."/>
            <person name="Wang M."/>
            <person name="Yin C."/>
            <person name="Cornejo O.E."/>
            <person name="Hulbert S.H."/>
            <person name="Chen X."/>
        </authorList>
    </citation>
    <scope>NUCLEOTIDE SEQUENCE [LARGE SCALE GENOMIC DNA]</scope>
    <source>
        <strain evidence="2">93-210</strain>
    </source>
</reference>
<dbReference type="EMBL" id="CM045866">
    <property type="protein sequence ID" value="KAI7960836.1"/>
    <property type="molecule type" value="Genomic_DNA"/>
</dbReference>
<feature type="non-terminal residue" evidence="1">
    <location>
        <position position="1"/>
    </location>
</feature>
<evidence type="ECO:0000313" key="1">
    <source>
        <dbReference type="EMBL" id="KAI7960836.1"/>
    </source>
</evidence>
<name>A0ACC0ETM5_9BASI</name>
<reference evidence="2" key="2">
    <citation type="journal article" date="2018" name="Mol. Plant Microbe Interact.">
        <title>Genome sequence resources for the wheat stripe rust pathogen (Puccinia striiformis f. sp. tritici) and the barley stripe rust pathogen (Puccinia striiformis f. sp. hordei).</title>
        <authorList>
            <person name="Xia C."/>
            <person name="Wang M."/>
            <person name="Yin C."/>
            <person name="Cornejo O.E."/>
            <person name="Hulbert S.H."/>
            <person name="Chen X."/>
        </authorList>
    </citation>
    <scope>NUCLEOTIDE SEQUENCE [LARGE SCALE GENOMIC DNA]</scope>
    <source>
        <strain evidence="2">93-210</strain>
    </source>
</reference>
<organism evidence="1 2">
    <name type="scientific">Puccinia striiformis f. sp. tritici</name>
    <dbReference type="NCBI Taxonomy" id="168172"/>
    <lineage>
        <taxon>Eukaryota</taxon>
        <taxon>Fungi</taxon>
        <taxon>Dikarya</taxon>
        <taxon>Basidiomycota</taxon>
        <taxon>Pucciniomycotina</taxon>
        <taxon>Pucciniomycetes</taxon>
        <taxon>Pucciniales</taxon>
        <taxon>Pucciniaceae</taxon>
        <taxon>Puccinia</taxon>
    </lineage>
</organism>
<reference evidence="1 2" key="3">
    <citation type="journal article" date="2022" name="Microbiol. Spectr.">
        <title>Folding features and dynamics of 3D genome architecture in plant fungal pathogens.</title>
        <authorList>
            <person name="Xia C."/>
        </authorList>
    </citation>
    <scope>NUCLEOTIDE SEQUENCE [LARGE SCALE GENOMIC DNA]</scope>
    <source>
        <strain evidence="1 2">93-210</strain>
    </source>
</reference>
<evidence type="ECO:0000313" key="2">
    <source>
        <dbReference type="Proteomes" id="UP001060170"/>
    </source>
</evidence>
<protein>
    <submittedName>
        <fullName evidence="1">Uncharacterized protein</fullName>
    </submittedName>
</protein>
<proteinExistence type="predicted"/>
<sequence>LRLLNELKQAPVILCCYHCQHQQPMDTTQRGTSSQSRQGSRAGSLLSSISYTSPTRSPTKNHTSPRSIFGPFLKKDTLRGLTSPISLRLLGSATRLAGDSSECSDTESYGEDGRRIEGREWWRGDQRERDGRTAEGQRVERSYDDRTMIDWAYEDRKERARLQQLDRLPGLRGILARLVNLTWPWVGVVLVGSIVGLVAGTLDTLALWLSDLRDGKCDYAFYLNKNACCSGLEPHEVCYEWKTWPQVFKISSAPMASFSHYLAYIISSVTFAGVVAFLVKAFAPFAFHTGIPEIKVILSGYTFQHYLSAWTLVIKAIGLAFAVGSGLSLGKEGPLVHVACCVANFVLQNFKVFRTNEARKREMLSAAAASGVSVAFGAPLGGVLFVLEELSLSSLPQPTLWRSFVCAIVATMTLQSFDPFNSSKLVLFQVQSVGQVWRTFELIPWVFVGLCGGLFGAIFIRANIEYAKIRRSSGLVDHPIKEVLAVAGFTALVSYLLLITRLPTSQLVEALFQECSANVLDVFSFCDSTQVFSTVSLLLIASIAKAVVTSITFGIQVPSGIFLPAISIGACFGRAIGMIMHSWQQAYPRFWLFGSCPPEGTCISPQVYAVIGAASAVGGLTRMTVSLVVIIFELTGAVELVLQIMMAVMISKFTADYFSTDGIYEAWIHFRGYPYLSPKEDFQPEGVTASQVMVKELVTLSAQGQTLASLEEVVDQYEFNGFPIVLDFQNNLLLGYVPSNELRFALAQARLRPEYEGTTPCEFFTSIPTSQGHRLPKLHKYDKKSPSHSMHQNRHRDPLTAPLNPKNHSANRPTFDQLSSEDRAPSGGTSLPPEHEFIDLNKWVDEAPLTLEPETPIEIVLQFFQKLGLRNMLFTSHGSLAGILTVKDLHKYIRAPYYSSHDRDYKGVS</sequence>
<accession>A0ACC0ETM5</accession>